<evidence type="ECO:0000256" key="1">
    <source>
        <dbReference type="ARBA" id="ARBA00004651"/>
    </source>
</evidence>
<organism evidence="8 9">
    <name type="scientific">Corynebacterium spheniscorum</name>
    <dbReference type="NCBI Taxonomy" id="185761"/>
    <lineage>
        <taxon>Bacteria</taxon>
        <taxon>Bacillati</taxon>
        <taxon>Actinomycetota</taxon>
        <taxon>Actinomycetes</taxon>
        <taxon>Mycobacteriales</taxon>
        <taxon>Corynebacteriaceae</taxon>
        <taxon>Corynebacterium</taxon>
    </lineage>
</organism>
<keyword evidence="3" id="KW-1003">Cell membrane</keyword>
<evidence type="ECO:0000256" key="6">
    <source>
        <dbReference type="ARBA" id="ARBA00023136"/>
    </source>
</evidence>
<dbReference type="AlphaFoldDB" id="A0A1I2V7Q4"/>
<dbReference type="GO" id="GO:0008324">
    <property type="term" value="F:monoatomic cation transmembrane transporter activity"/>
    <property type="evidence" value="ECO:0007669"/>
    <property type="project" value="InterPro"/>
</dbReference>
<dbReference type="EMBL" id="FOPJ01000019">
    <property type="protein sequence ID" value="SFG85374.1"/>
    <property type="molecule type" value="Genomic_DNA"/>
</dbReference>
<comment type="similarity">
    <text evidence="2">Belongs to the CPA3 antiporters (TC 2.A.63) subunit E family.</text>
</comment>
<sequence>MHLFLYIPWLILQIFLAGYATAKAAFGFATPFHPVVVRYPLRVTSNLAITAFSTSITMTPGTLSIGLRQGRTADAPTILLVHAVFGEDPAEVFRDLADMEQRLSPSVKGIDHGVPGQGDNPLLPKHYEYPDPDMPLIASVDEAEDEHED</sequence>
<keyword evidence="9" id="KW-1185">Reference proteome</keyword>
<evidence type="ECO:0000313" key="9">
    <source>
        <dbReference type="Proteomes" id="UP000199065"/>
    </source>
</evidence>
<dbReference type="Pfam" id="PF01899">
    <property type="entry name" value="MNHE"/>
    <property type="match status" value="1"/>
</dbReference>
<dbReference type="Proteomes" id="UP000199065">
    <property type="component" value="Unassembled WGS sequence"/>
</dbReference>
<keyword evidence="6" id="KW-0472">Membrane</keyword>
<name>A0A1I2V7Q4_9CORY</name>
<evidence type="ECO:0000256" key="3">
    <source>
        <dbReference type="ARBA" id="ARBA00022475"/>
    </source>
</evidence>
<proteinExistence type="inferred from homology"/>
<gene>
    <name evidence="8" type="ORF">SAMN05660282_02158</name>
</gene>
<dbReference type="PANTHER" id="PTHR34584">
    <property type="entry name" value="NA(+)/H(+) ANTIPORTER SUBUNIT E1"/>
    <property type="match status" value="1"/>
</dbReference>
<reference evidence="8 9" key="1">
    <citation type="submission" date="2016-10" db="EMBL/GenBank/DDBJ databases">
        <authorList>
            <person name="de Groot N.N."/>
        </authorList>
    </citation>
    <scope>NUCLEOTIDE SEQUENCE [LARGE SCALE GENOMIC DNA]</scope>
    <source>
        <strain>J11</strain>
        <strain evidence="9">PG 39</strain>
    </source>
</reference>
<dbReference type="STRING" id="185761.SAMN05660282_02158"/>
<dbReference type="GO" id="GO:0005886">
    <property type="term" value="C:plasma membrane"/>
    <property type="evidence" value="ECO:0007669"/>
    <property type="project" value="UniProtKB-SubCell"/>
</dbReference>
<keyword evidence="4" id="KW-0812">Transmembrane</keyword>
<dbReference type="NCBIfam" id="NF009297">
    <property type="entry name" value="PRK12654.1"/>
    <property type="match status" value="1"/>
</dbReference>
<evidence type="ECO:0000256" key="5">
    <source>
        <dbReference type="ARBA" id="ARBA00022989"/>
    </source>
</evidence>
<dbReference type="PANTHER" id="PTHR34584:SF1">
    <property type="entry name" value="NA(+)_H(+) ANTIPORTER SUBUNIT E1"/>
    <property type="match status" value="1"/>
</dbReference>
<dbReference type="RefSeq" id="WP_092287223.1">
    <property type="nucleotide sequence ID" value="NZ_FOPJ01000019.1"/>
</dbReference>
<protein>
    <submittedName>
        <fullName evidence="8">Multisubunit sodium/proton antiporter, MrpE subunit</fullName>
    </submittedName>
</protein>
<comment type="subcellular location">
    <subcellularLocation>
        <location evidence="1">Cell membrane</location>
        <topology evidence="1">Multi-pass membrane protein</topology>
    </subcellularLocation>
</comment>
<accession>A0A1I2V7Q4</accession>
<dbReference type="InterPro" id="IPR002758">
    <property type="entry name" value="Cation_antiport_E"/>
</dbReference>
<evidence type="ECO:0000256" key="2">
    <source>
        <dbReference type="ARBA" id="ARBA00006228"/>
    </source>
</evidence>
<dbReference type="OrthoDB" id="4410626at2"/>
<keyword evidence="5" id="KW-1133">Transmembrane helix</keyword>
<feature type="region of interest" description="Disordered" evidence="7">
    <location>
        <begin position="106"/>
        <end position="149"/>
    </location>
</feature>
<evidence type="ECO:0000256" key="4">
    <source>
        <dbReference type="ARBA" id="ARBA00022692"/>
    </source>
</evidence>
<evidence type="ECO:0000256" key="7">
    <source>
        <dbReference type="SAM" id="MobiDB-lite"/>
    </source>
</evidence>
<evidence type="ECO:0000313" key="8">
    <source>
        <dbReference type="EMBL" id="SFG85374.1"/>
    </source>
</evidence>